<feature type="transmembrane region" description="Helical" evidence="5">
    <location>
        <begin position="78"/>
        <end position="99"/>
    </location>
</feature>
<keyword evidence="2 5" id="KW-0812">Transmembrane</keyword>
<dbReference type="GO" id="GO:0016020">
    <property type="term" value="C:membrane"/>
    <property type="evidence" value="ECO:0007669"/>
    <property type="project" value="UniProtKB-SubCell"/>
</dbReference>
<sequence>MVTAIGQQKRREGGWNLAGVEVCWTSRGCWGPSAGPEAASGKRDAVTGAEASMDEGEFLGILQKVWIKLQGLPNASSVELGAFCVLVLFAATFLFMVVLTCVQCCSCGKPKYQASRVQPLQSLFSSGSLLCLDGSGETPSKGPDLKDGGSGTFPALGGDVCISTQRPRHWNPHETAERHGSSRLIMKQNNGGLCGGFVEEESVHELLWALL</sequence>
<gene>
    <name evidence="6" type="ORF">MMEN_LOCUS9940</name>
</gene>
<evidence type="ECO:0000313" key="7">
    <source>
        <dbReference type="Proteomes" id="UP000677803"/>
    </source>
</evidence>
<evidence type="ECO:0000256" key="1">
    <source>
        <dbReference type="ARBA" id="ARBA00004167"/>
    </source>
</evidence>
<dbReference type="PANTHER" id="PTHR37344:SF1">
    <property type="entry name" value="SMALL INTEGRAL MEMBRANE PROTEIN 5"/>
    <property type="match status" value="1"/>
</dbReference>
<evidence type="ECO:0000256" key="2">
    <source>
        <dbReference type="ARBA" id="ARBA00022692"/>
    </source>
</evidence>
<evidence type="ECO:0000313" key="6">
    <source>
        <dbReference type="EMBL" id="CAG5911744.1"/>
    </source>
</evidence>
<evidence type="ECO:0000256" key="4">
    <source>
        <dbReference type="ARBA" id="ARBA00023136"/>
    </source>
</evidence>
<keyword evidence="3 5" id="KW-1133">Transmembrane helix</keyword>
<accession>A0A8S4AW90</accession>
<dbReference type="EMBL" id="CAJRST010010001">
    <property type="protein sequence ID" value="CAG5911744.1"/>
    <property type="molecule type" value="Genomic_DNA"/>
</dbReference>
<dbReference type="PANTHER" id="PTHR37344">
    <property type="entry name" value="SMALL INTEGRAL MEMBRANE PROTEIN 5"/>
    <property type="match status" value="1"/>
</dbReference>
<dbReference type="CDD" id="cd20254">
    <property type="entry name" value="CASIMO1_SMIM5"/>
    <property type="match status" value="1"/>
</dbReference>
<dbReference type="OrthoDB" id="8789646at2759"/>
<dbReference type="Proteomes" id="UP000677803">
    <property type="component" value="Unassembled WGS sequence"/>
</dbReference>
<dbReference type="InterPro" id="IPR031671">
    <property type="entry name" value="SMIM5/18/22"/>
</dbReference>
<keyword evidence="7" id="KW-1185">Reference proteome</keyword>
<proteinExistence type="predicted"/>
<reference evidence="6" key="1">
    <citation type="submission" date="2021-05" db="EMBL/GenBank/DDBJ databases">
        <authorList>
            <person name="Tigano A."/>
        </authorList>
    </citation>
    <scope>NUCLEOTIDE SEQUENCE</scope>
</reference>
<protein>
    <submittedName>
        <fullName evidence="6">(Atlantic silverside) hypothetical protein</fullName>
    </submittedName>
</protein>
<dbReference type="AlphaFoldDB" id="A0A8S4AW90"/>
<organism evidence="6 7">
    <name type="scientific">Menidia menidia</name>
    <name type="common">Atlantic silverside</name>
    <dbReference type="NCBI Taxonomy" id="238744"/>
    <lineage>
        <taxon>Eukaryota</taxon>
        <taxon>Metazoa</taxon>
        <taxon>Chordata</taxon>
        <taxon>Craniata</taxon>
        <taxon>Vertebrata</taxon>
        <taxon>Euteleostomi</taxon>
        <taxon>Actinopterygii</taxon>
        <taxon>Neopterygii</taxon>
        <taxon>Teleostei</taxon>
        <taxon>Neoteleostei</taxon>
        <taxon>Acanthomorphata</taxon>
        <taxon>Ovalentaria</taxon>
        <taxon>Atherinomorphae</taxon>
        <taxon>Atheriniformes</taxon>
        <taxon>Atherinopsidae</taxon>
        <taxon>Menidiinae</taxon>
        <taxon>Menidia</taxon>
    </lineage>
</organism>
<dbReference type="InterPro" id="IPR047133">
    <property type="entry name" value="SMIM5"/>
</dbReference>
<comment type="caution">
    <text evidence="6">The sequence shown here is derived from an EMBL/GenBank/DDBJ whole genome shotgun (WGS) entry which is preliminary data.</text>
</comment>
<evidence type="ECO:0000256" key="3">
    <source>
        <dbReference type="ARBA" id="ARBA00022989"/>
    </source>
</evidence>
<comment type="subcellular location">
    <subcellularLocation>
        <location evidence="1">Membrane</location>
        <topology evidence="1">Single-pass membrane protein</topology>
    </subcellularLocation>
</comment>
<name>A0A8S4AW90_9TELE</name>
<evidence type="ECO:0000256" key="5">
    <source>
        <dbReference type="SAM" id="Phobius"/>
    </source>
</evidence>
<keyword evidence="4 5" id="KW-0472">Membrane</keyword>
<dbReference type="Pfam" id="PF15831">
    <property type="entry name" value="SMIM5_18_22"/>
    <property type="match status" value="1"/>
</dbReference>